<dbReference type="NCBIfam" id="TIGR01420">
    <property type="entry name" value="pilT_fam"/>
    <property type="match status" value="1"/>
</dbReference>
<keyword evidence="4" id="KW-1185">Reference proteome</keyword>
<gene>
    <name evidence="3" type="ORF">CMUC_0956</name>
</gene>
<dbReference type="InterPro" id="IPR027417">
    <property type="entry name" value="P-loop_NTPase"/>
</dbReference>
<protein>
    <submittedName>
        <fullName evidence="3">Type II/IV secretion system protein, PilT/PilU family</fullName>
    </submittedName>
</protein>
<dbReference type="Gene3D" id="3.30.450.90">
    <property type="match status" value="1"/>
</dbReference>
<dbReference type="RefSeq" id="WP_034968241.1">
    <property type="nucleotide sequence ID" value="NZ_CP012542.1"/>
</dbReference>
<dbReference type="GO" id="GO:0005524">
    <property type="term" value="F:ATP binding"/>
    <property type="evidence" value="ECO:0007669"/>
    <property type="project" value="InterPro"/>
</dbReference>
<organism evidence="3 4">
    <name type="scientific">Campylobacter mucosalis CCUG 21559</name>
    <dbReference type="NCBI Taxonomy" id="1032067"/>
    <lineage>
        <taxon>Bacteria</taxon>
        <taxon>Pseudomonadati</taxon>
        <taxon>Campylobacterota</taxon>
        <taxon>Epsilonproteobacteria</taxon>
        <taxon>Campylobacterales</taxon>
        <taxon>Campylobacteraceae</taxon>
        <taxon>Campylobacter</taxon>
    </lineage>
</organism>
<dbReference type="EMBL" id="CP012542">
    <property type="protein sequence ID" value="QCD44745.1"/>
    <property type="molecule type" value="Genomic_DNA"/>
</dbReference>
<dbReference type="Gene3D" id="3.40.50.300">
    <property type="entry name" value="P-loop containing nucleotide triphosphate hydrolases"/>
    <property type="match status" value="1"/>
</dbReference>
<evidence type="ECO:0000313" key="3">
    <source>
        <dbReference type="EMBL" id="QCD44745.1"/>
    </source>
</evidence>
<name>A0A6G5QGD0_9BACT</name>
<evidence type="ECO:0000313" key="4">
    <source>
        <dbReference type="Proteomes" id="UP000503264"/>
    </source>
</evidence>
<feature type="domain" description="AAA+ ATPase" evidence="2">
    <location>
        <begin position="127"/>
        <end position="261"/>
    </location>
</feature>
<dbReference type="InterPro" id="IPR006321">
    <property type="entry name" value="PilT/PilU"/>
</dbReference>
<dbReference type="InterPro" id="IPR001482">
    <property type="entry name" value="T2SS/T4SS_dom"/>
</dbReference>
<accession>A0A6G5QGD0</accession>
<dbReference type="CDD" id="cd01131">
    <property type="entry name" value="PilT"/>
    <property type="match status" value="1"/>
</dbReference>
<dbReference type="PANTHER" id="PTHR30486:SF6">
    <property type="entry name" value="TYPE IV PILUS RETRACTATION ATPASE PILT"/>
    <property type="match status" value="1"/>
</dbReference>
<dbReference type="InterPro" id="IPR003593">
    <property type="entry name" value="AAA+_ATPase"/>
</dbReference>
<dbReference type="AlphaFoldDB" id="A0A6G5QGD0"/>
<dbReference type="Proteomes" id="UP000503264">
    <property type="component" value="Chromosome"/>
</dbReference>
<comment type="similarity">
    <text evidence="1">Belongs to the GSP E family.</text>
</comment>
<reference evidence="3 4" key="1">
    <citation type="submission" date="2016-07" db="EMBL/GenBank/DDBJ databases">
        <title>Comparative genomics of the Campylobacter concisus group.</title>
        <authorList>
            <person name="Miller W.G."/>
            <person name="Yee E."/>
            <person name="Chapman M.H."/>
            <person name="Huynh S."/>
            <person name="Bono J.L."/>
            <person name="On S.L.W."/>
            <person name="StLeger J."/>
            <person name="Foster G."/>
            <person name="Parker C.T."/>
        </authorList>
    </citation>
    <scope>NUCLEOTIDE SEQUENCE [LARGE SCALE GENOMIC DNA]</scope>
    <source>
        <strain evidence="3 4">CCUG 21559</strain>
    </source>
</reference>
<dbReference type="Pfam" id="PF00437">
    <property type="entry name" value="T2SSE"/>
    <property type="match status" value="1"/>
</dbReference>
<dbReference type="InterPro" id="IPR050921">
    <property type="entry name" value="T4SS_GSP_E_ATPase"/>
</dbReference>
<evidence type="ECO:0000256" key="1">
    <source>
        <dbReference type="ARBA" id="ARBA00006611"/>
    </source>
</evidence>
<dbReference type="GO" id="GO:0016887">
    <property type="term" value="F:ATP hydrolysis activity"/>
    <property type="evidence" value="ECO:0007669"/>
    <property type="project" value="InterPro"/>
</dbReference>
<dbReference type="SMART" id="SM00382">
    <property type="entry name" value="AAA"/>
    <property type="match status" value="1"/>
</dbReference>
<proteinExistence type="inferred from homology"/>
<dbReference type="PANTHER" id="PTHR30486">
    <property type="entry name" value="TWITCHING MOTILITY PROTEIN PILT"/>
    <property type="match status" value="1"/>
</dbReference>
<evidence type="ECO:0000259" key="2">
    <source>
        <dbReference type="SMART" id="SM00382"/>
    </source>
</evidence>
<sequence>MDKVAKIRSLLETAVLQKASDLHLVADTKPQVRICGVLSTIKDEILDADEIKNICYSLLNDTQIRELESHKELDFAFSLDGVGRFRANYYHTIDSKLAAVFRVISESIPALSDIDAPSVLKEIINKQKGLVLVTGATGSGKSTSIAAMLNEINLTQKKHIITIEDPVEFIHKSQNSLFSQRNVGTDTLSYARALKHALREDPDIIFIGELRDAETISIAVSAAETGHLVFATLHTNSAIQTISRIVDSFDGGEQTQVRSMLASSLSAVISQVLVPRVDGGRVAIYEVLLNTPAISNLIRENKLAQIYSQMQISQAQTNMQTQSQALIKALRQRQITKEVALQYSNNQQELLNLITGV</sequence>
<dbReference type="SUPFAM" id="SSF52540">
    <property type="entry name" value="P-loop containing nucleoside triphosphate hydrolases"/>
    <property type="match status" value="1"/>
</dbReference>